<dbReference type="OrthoDB" id="74764at2759"/>
<sequence>MRTSLATLVVGALATLTAFASAGGKADHFIITNAQTLTISRLDPIVNDGDLSAHAHRVVGASNFNAAMNSFATQTSASCTTNIVGADKSNYWAPQLYYRHPNNTFSPILGSTRVYYFVKSSEVKPFPPGFRMISGSSMKRALDEDPALGIKISCNHGLQTQWLPNGTSHPDGCTAVAMGIFFPSCGLADGTIDSDDHFSHMTWPVKWLGPNLVKDVNGVTCPESHPIKYPTIFAQFNYYLDEDHPWRNDECTLVLSNGDCTGNNFHADFVNGWAMEDMTEILQECGYGKAPGQDLDQCEPLKRTKSIANSWECRYEGKLPDEEVGLYRPIPKLPGCNPLWKDGVDEKPTCESTPKPGMVVPNAYFENLKFRNKIPIALPEVTDDVEIIKYIPATGDTGASRLGRWGTDGSNQDKLKVGTWQDIMDSLAPDAVVPDLDNKVALPTAGDMTEVEPSASEAASTTAEESQATSSSSSSVAHSTVSPAPQATEAPDDGSYGESASNLSISAQIAPSSASEPVSVAEEEANSASTSATETNRPISSASNDPTSTPAPASTTPPVLAADPVETSTETKTSEKGGEVSASPETCK</sequence>
<dbReference type="PANTHER" id="PTHR43662:SF3">
    <property type="entry name" value="DOMAIN PROTEIN, PUTATIVE (AFU_ORTHOLOGUE AFUA_6G11970)-RELATED"/>
    <property type="match status" value="1"/>
</dbReference>
<evidence type="ECO:0000256" key="2">
    <source>
        <dbReference type="SAM" id="SignalP"/>
    </source>
</evidence>
<dbReference type="EMBL" id="KI669508">
    <property type="protein sequence ID" value="OCF32426.1"/>
    <property type="molecule type" value="Genomic_DNA"/>
</dbReference>
<accession>A0A1B9GN19</accession>
<keyword evidence="2" id="KW-0732">Signal</keyword>
<dbReference type="Pfam" id="PF09362">
    <property type="entry name" value="DUF1996"/>
    <property type="match status" value="1"/>
</dbReference>
<reference evidence="5" key="2">
    <citation type="submission" date="2013-12" db="EMBL/GenBank/DDBJ databases">
        <title>Evolution of pathogenesis and genome organization in the Tremellales.</title>
        <authorList>
            <person name="Cuomo C."/>
            <person name="Litvintseva A."/>
            <person name="Heitman J."/>
            <person name="Chen Y."/>
            <person name="Sun S."/>
            <person name="Springer D."/>
            <person name="Dromer F."/>
            <person name="Young S."/>
            <person name="Zeng Q."/>
            <person name="Chapman S."/>
            <person name="Gujja S."/>
            <person name="Saif S."/>
            <person name="Birren B."/>
        </authorList>
    </citation>
    <scope>NUCLEOTIDE SEQUENCE [LARGE SCALE GENOMIC DNA]</scope>
    <source>
        <strain evidence="5">BCC8398</strain>
    </source>
</reference>
<evidence type="ECO:0000313" key="5">
    <source>
        <dbReference type="Proteomes" id="UP000092666"/>
    </source>
</evidence>
<evidence type="ECO:0000259" key="3">
    <source>
        <dbReference type="Pfam" id="PF09362"/>
    </source>
</evidence>
<feature type="chain" id="PRO_5008627187" description="DUF1996 domain-containing protein" evidence="2">
    <location>
        <begin position="23"/>
        <end position="588"/>
    </location>
</feature>
<feature type="compositionally biased region" description="Low complexity" evidence="1">
    <location>
        <begin position="451"/>
        <end position="485"/>
    </location>
</feature>
<proteinExistence type="predicted"/>
<evidence type="ECO:0000256" key="1">
    <source>
        <dbReference type="SAM" id="MobiDB-lite"/>
    </source>
</evidence>
<name>A0A1B9GN19_9TREE</name>
<feature type="compositionally biased region" description="Low complexity" evidence="1">
    <location>
        <begin position="504"/>
        <end position="571"/>
    </location>
</feature>
<reference evidence="4 5" key="1">
    <citation type="submission" date="2013-07" db="EMBL/GenBank/DDBJ databases">
        <title>The Genome Sequence of Cryptococcus heveanensis BCC8398.</title>
        <authorList>
            <consortium name="The Broad Institute Genome Sequencing Platform"/>
            <person name="Cuomo C."/>
            <person name="Litvintseva A."/>
            <person name="Chen Y."/>
            <person name="Heitman J."/>
            <person name="Sun S."/>
            <person name="Springer D."/>
            <person name="Dromer F."/>
            <person name="Young S.K."/>
            <person name="Zeng Q."/>
            <person name="Gargeya S."/>
            <person name="Fitzgerald M."/>
            <person name="Abouelleil A."/>
            <person name="Alvarado L."/>
            <person name="Berlin A.M."/>
            <person name="Chapman S.B."/>
            <person name="Dewar J."/>
            <person name="Goldberg J."/>
            <person name="Griggs A."/>
            <person name="Gujja S."/>
            <person name="Hansen M."/>
            <person name="Howarth C."/>
            <person name="Imamovic A."/>
            <person name="Larimer J."/>
            <person name="McCowan C."/>
            <person name="Murphy C."/>
            <person name="Pearson M."/>
            <person name="Priest M."/>
            <person name="Roberts A."/>
            <person name="Saif S."/>
            <person name="Shea T."/>
            <person name="Sykes S."/>
            <person name="Wortman J."/>
            <person name="Nusbaum C."/>
            <person name="Birren B."/>
        </authorList>
    </citation>
    <scope>NUCLEOTIDE SEQUENCE [LARGE SCALE GENOMIC DNA]</scope>
    <source>
        <strain evidence="4 5">BCC8398</strain>
    </source>
</reference>
<evidence type="ECO:0000313" key="4">
    <source>
        <dbReference type="EMBL" id="OCF32426.1"/>
    </source>
</evidence>
<dbReference type="PANTHER" id="PTHR43662">
    <property type="match status" value="1"/>
</dbReference>
<dbReference type="Proteomes" id="UP000092666">
    <property type="component" value="Unassembled WGS sequence"/>
</dbReference>
<organism evidence="4 5">
    <name type="scientific">Kwoniella heveanensis BCC8398</name>
    <dbReference type="NCBI Taxonomy" id="1296120"/>
    <lineage>
        <taxon>Eukaryota</taxon>
        <taxon>Fungi</taxon>
        <taxon>Dikarya</taxon>
        <taxon>Basidiomycota</taxon>
        <taxon>Agaricomycotina</taxon>
        <taxon>Tremellomycetes</taxon>
        <taxon>Tremellales</taxon>
        <taxon>Cryptococcaceae</taxon>
        <taxon>Kwoniella</taxon>
    </lineage>
</organism>
<feature type="region of interest" description="Disordered" evidence="1">
    <location>
        <begin position="444"/>
        <end position="588"/>
    </location>
</feature>
<feature type="domain" description="DUF1996" evidence="3">
    <location>
        <begin position="43"/>
        <end position="273"/>
    </location>
</feature>
<dbReference type="AlphaFoldDB" id="A0A1B9GN19"/>
<dbReference type="STRING" id="1296120.A0A1B9GN19"/>
<keyword evidence="5" id="KW-1185">Reference proteome</keyword>
<protein>
    <recommendedName>
        <fullName evidence="3">DUF1996 domain-containing protein</fullName>
    </recommendedName>
</protein>
<dbReference type="InterPro" id="IPR018535">
    <property type="entry name" value="DUF1996"/>
</dbReference>
<feature type="signal peptide" evidence="2">
    <location>
        <begin position="1"/>
        <end position="22"/>
    </location>
</feature>
<gene>
    <name evidence="4" type="ORF">I316_05852</name>
</gene>